<dbReference type="Proteomes" id="UP000247810">
    <property type="component" value="Unassembled WGS sequence"/>
</dbReference>
<accession>A0A319EDH0</accession>
<evidence type="ECO:0000313" key="9">
    <source>
        <dbReference type="EMBL" id="PYH89122.1"/>
    </source>
</evidence>
<protein>
    <recommendedName>
        <fullName evidence="8">Wax synthase domain-containing protein</fullName>
    </recommendedName>
</protein>
<organism evidence="9 10">
    <name type="scientific">Aspergillus ellipticus CBS 707.79</name>
    <dbReference type="NCBI Taxonomy" id="1448320"/>
    <lineage>
        <taxon>Eukaryota</taxon>
        <taxon>Fungi</taxon>
        <taxon>Dikarya</taxon>
        <taxon>Ascomycota</taxon>
        <taxon>Pezizomycotina</taxon>
        <taxon>Eurotiomycetes</taxon>
        <taxon>Eurotiomycetidae</taxon>
        <taxon>Eurotiales</taxon>
        <taxon>Aspergillaceae</taxon>
        <taxon>Aspergillus</taxon>
        <taxon>Aspergillus subgen. Circumdati</taxon>
    </lineage>
</organism>
<comment type="subcellular location">
    <subcellularLocation>
        <location evidence="1">Membrane</location>
        <topology evidence="1">Multi-pass membrane protein</topology>
    </subcellularLocation>
</comment>
<gene>
    <name evidence="9" type="ORF">BO71DRAFT_364127</name>
</gene>
<dbReference type="InterPro" id="IPR032805">
    <property type="entry name" value="Wax_synthase_dom"/>
</dbReference>
<keyword evidence="5 7" id="KW-1133">Transmembrane helix</keyword>
<dbReference type="GO" id="GO:0016020">
    <property type="term" value="C:membrane"/>
    <property type="evidence" value="ECO:0007669"/>
    <property type="project" value="UniProtKB-SubCell"/>
</dbReference>
<evidence type="ECO:0000256" key="5">
    <source>
        <dbReference type="ARBA" id="ARBA00022989"/>
    </source>
</evidence>
<dbReference type="InterPro" id="IPR044851">
    <property type="entry name" value="Wax_synthase"/>
</dbReference>
<proteinExistence type="inferred from homology"/>
<feature type="transmembrane region" description="Helical" evidence="7">
    <location>
        <begin position="390"/>
        <end position="413"/>
    </location>
</feature>
<dbReference type="VEuPathDB" id="FungiDB:BO71DRAFT_364127"/>
<evidence type="ECO:0000256" key="1">
    <source>
        <dbReference type="ARBA" id="ARBA00004141"/>
    </source>
</evidence>
<evidence type="ECO:0000259" key="8">
    <source>
        <dbReference type="Pfam" id="PF13813"/>
    </source>
</evidence>
<sequence length="417" mass="46973">MTISPDLLCYVILLLQCLITLTLLVRTPKDSCLRYIFFPSMVYMAYLESALISLSDQNTFVKVSTSGMPFTQLLQQANLLLVTGVDLTTQPGTTRDRLASAFTLFQTLRGIGTKWQVKNTPSFPAAAFHHAKPPQRGQFLRGQMAIALWQGALLTFLFCIFITHNAWGSDGFYLYDPGREFRYNFSVEQWLARIRVPFVFGFPTSMLFLDFQYRMGSVLCVGLGGADVASWPPLFGSLGDAYTVRGFWGKFWHQYLRWPFTSVSTAITCRVLRLPKPSLIERYLNLTIVFLLSGTMHVCANIVSGVEGGNPGTLLFFLAQAGAIIFEDTVQHFWQRRRGIAGTGTPIWQRIVGFLWVFGWLGTSFAWWWYPIMRALMESDWYGMLRAIQVLGLSMPGIVAVVVGGGIFLRMVFGAEL</sequence>
<dbReference type="EMBL" id="KZ826047">
    <property type="protein sequence ID" value="PYH89122.1"/>
    <property type="molecule type" value="Genomic_DNA"/>
</dbReference>
<comment type="similarity">
    <text evidence="2">Belongs to the wax synthase family.</text>
</comment>
<dbReference type="PANTHER" id="PTHR31595">
    <property type="entry name" value="LONG-CHAIN-ALCOHOL O-FATTY-ACYLTRANSFERASE 3-RELATED"/>
    <property type="match status" value="1"/>
</dbReference>
<evidence type="ECO:0000256" key="3">
    <source>
        <dbReference type="ARBA" id="ARBA00022679"/>
    </source>
</evidence>
<evidence type="ECO:0000256" key="4">
    <source>
        <dbReference type="ARBA" id="ARBA00022692"/>
    </source>
</evidence>
<dbReference type="OrthoDB" id="1077582at2759"/>
<name>A0A319EDH0_9EURO</name>
<evidence type="ECO:0000256" key="7">
    <source>
        <dbReference type="SAM" id="Phobius"/>
    </source>
</evidence>
<dbReference type="Pfam" id="PF13813">
    <property type="entry name" value="MBOAT_2"/>
    <property type="match status" value="1"/>
</dbReference>
<feature type="transmembrane region" description="Helical" evidence="7">
    <location>
        <begin position="146"/>
        <end position="167"/>
    </location>
</feature>
<feature type="transmembrane region" description="Helical" evidence="7">
    <location>
        <begin position="284"/>
        <end position="306"/>
    </location>
</feature>
<reference evidence="9 10" key="1">
    <citation type="submission" date="2018-02" db="EMBL/GenBank/DDBJ databases">
        <title>The genomes of Aspergillus section Nigri reveals drivers in fungal speciation.</title>
        <authorList>
            <consortium name="DOE Joint Genome Institute"/>
            <person name="Vesth T.C."/>
            <person name="Nybo J."/>
            <person name="Theobald S."/>
            <person name="Brandl J."/>
            <person name="Frisvad J.C."/>
            <person name="Nielsen K.F."/>
            <person name="Lyhne E.K."/>
            <person name="Kogle M.E."/>
            <person name="Kuo A."/>
            <person name="Riley R."/>
            <person name="Clum A."/>
            <person name="Nolan M."/>
            <person name="Lipzen A."/>
            <person name="Salamov A."/>
            <person name="Henrissat B."/>
            <person name="Wiebenga A."/>
            <person name="De vries R.P."/>
            <person name="Grigoriev I.V."/>
            <person name="Mortensen U.H."/>
            <person name="Andersen M.R."/>
            <person name="Baker S.E."/>
        </authorList>
    </citation>
    <scope>NUCLEOTIDE SEQUENCE [LARGE SCALE GENOMIC DNA]</scope>
    <source>
        <strain evidence="9 10">CBS 707.79</strain>
    </source>
</reference>
<feature type="transmembrane region" description="Helical" evidence="7">
    <location>
        <begin position="7"/>
        <end position="27"/>
    </location>
</feature>
<evidence type="ECO:0000313" key="10">
    <source>
        <dbReference type="Proteomes" id="UP000247810"/>
    </source>
</evidence>
<feature type="transmembrane region" description="Helical" evidence="7">
    <location>
        <begin position="190"/>
        <end position="209"/>
    </location>
</feature>
<dbReference type="PANTHER" id="PTHR31595:SF27">
    <property type="entry name" value="WAX SYNTHASE DOMAIN-CONTAINING PROTEIN-RELATED"/>
    <property type="match status" value="1"/>
</dbReference>
<dbReference type="GO" id="GO:0006629">
    <property type="term" value="P:lipid metabolic process"/>
    <property type="evidence" value="ECO:0007669"/>
    <property type="project" value="InterPro"/>
</dbReference>
<evidence type="ECO:0000256" key="2">
    <source>
        <dbReference type="ARBA" id="ARBA00007282"/>
    </source>
</evidence>
<feature type="transmembrane region" description="Helical" evidence="7">
    <location>
        <begin position="351"/>
        <end position="370"/>
    </location>
</feature>
<keyword evidence="6 7" id="KW-0472">Membrane</keyword>
<feature type="transmembrane region" description="Helical" evidence="7">
    <location>
        <begin position="33"/>
        <end position="54"/>
    </location>
</feature>
<feature type="domain" description="Wax synthase" evidence="8">
    <location>
        <begin position="231"/>
        <end position="318"/>
    </location>
</feature>
<keyword evidence="10" id="KW-1185">Reference proteome</keyword>
<dbReference type="AlphaFoldDB" id="A0A319EDH0"/>
<evidence type="ECO:0000256" key="6">
    <source>
        <dbReference type="ARBA" id="ARBA00023136"/>
    </source>
</evidence>
<keyword evidence="4 7" id="KW-0812">Transmembrane</keyword>
<keyword evidence="3" id="KW-0808">Transferase</keyword>
<dbReference type="GO" id="GO:0008374">
    <property type="term" value="F:O-acyltransferase activity"/>
    <property type="evidence" value="ECO:0007669"/>
    <property type="project" value="InterPro"/>
</dbReference>